<gene>
    <name evidence="3" type="ORF">GPZ80_25970</name>
</gene>
<dbReference type="RefSeq" id="WP_187223710.1">
    <property type="nucleotide sequence ID" value="NZ_JABVED010000018.1"/>
</dbReference>
<dbReference type="EMBL" id="JABVED010000018">
    <property type="protein sequence ID" value="MBC6450611.1"/>
    <property type="molecule type" value="Genomic_DNA"/>
</dbReference>
<feature type="region of interest" description="Disordered" evidence="1">
    <location>
        <begin position="107"/>
        <end position="157"/>
    </location>
</feature>
<feature type="transmembrane region" description="Helical" evidence="2">
    <location>
        <begin position="84"/>
        <end position="105"/>
    </location>
</feature>
<evidence type="ECO:0000313" key="4">
    <source>
        <dbReference type="Proteomes" id="UP000734823"/>
    </source>
</evidence>
<keyword evidence="2" id="KW-0472">Membrane</keyword>
<evidence type="ECO:0008006" key="5">
    <source>
        <dbReference type="Google" id="ProtNLM"/>
    </source>
</evidence>
<evidence type="ECO:0000256" key="2">
    <source>
        <dbReference type="SAM" id="Phobius"/>
    </source>
</evidence>
<accession>A0ABR7LD33</accession>
<comment type="caution">
    <text evidence="3">The sequence shown here is derived from an EMBL/GenBank/DDBJ whole genome shotgun (WGS) entry which is preliminary data.</text>
</comment>
<feature type="compositionally biased region" description="Low complexity" evidence="1">
    <location>
        <begin position="9"/>
        <end position="39"/>
    </location>
</feature>
<feature type="compositionally biased region" description="Low complexity" evidence="1">
    <location>
        <begin position="141"/>
        <end position="150"/>
    </location>
</feature>
<feature type="compositionally biased region" description="Polar residues" evidence="1">
    <location>
        <begin position="111"/>
        <end position="124"/>
    </location>
</feature>
<evidence type="ECO:0000256" key="1">
    <source>
        <dbReference type="SAM" id="MobiDB-lite"/>
    </source>
</evidence>
<evidence type="ECO:0000313" key="3">
    <source>
        <dbReference type="EMBL" id="MBC6450611.1"/>
    </source>
</evidence>
<organism evidence="3 4">
    <name type="scientific">Actinokineospora xionganensis</name>
    <dbReference type="NCBI Taxonomy" id="2684470"/>
    <lineage>
        <taxon>Bacteria</taxon>
        <taxon>Bacillati</taxon>
        <taxon>Actinomycetota</taxon>
        <taxon>Actinomycetes</taxon>
        <taxon>Pseudonocardiales</taxon>
        <taxon>Pseudonocardiaceae</taxon>
        <taxon>Actinokineospora</taxon>
    </lineage>
</organism>
<protein>
    <recommendedName>
        <fullName evidence="5">DUF4878 domain-containing protein</fullName>
    </recommendedName>
</protein>
<name>A0ABR7LD33_9PSEU</name>
<dbReference type="Proteomes" id="UP000734823">
    <property type="component" value="Unassembled WGS sequence"/>
</dbReference>
<keyword evidence="2" id="KW-0812">Transmembrane</keyword>
<reference evidence="3 4" key="1">
    <citation type="submission" date="2020-06" db="EMBL/GenBank/DDBJ databases">
        <title>Actinokineospora xiongansis sp. nov., isolated from soil of Baiyangdian.</title>
        <authorList>
            <person name="Zhang X."/>
        </authorList>
    </citation>
    <scope>NUCLEOTIDE SEQUENCE [LARGE SCALE GENOMIC DNA]</scope>
    <source>
        <strain evidence="3 4">HBU206404</strain>
    </source>
</reference>
<feature type="compositionally biased region" description="Acidic residues" evidence="1">
    <location>
        <begin position="131"/>
        <end position="140"/>
    </location>
</feature>
<keyword evidence="2" id="KW-1133">Transmembrane helix</keyword>
<feature type="compositionally biased region" description="Low complexity" evidence="1">
    <location>
        <begin position="56"/>
        <end position="67"/>
    </location>
</feature>
<sequence length="255" mass="26275">MTYPPQQPGPYGQDPHGQPDPYGQQPYGQPPTWGQPQGYDQTQQYGQVPPDPYNAPDPYSQQQQQQYGGYGPGGEPPKSNTGKIVAIVAIALLVLGGAGTGVYFLNKSSDKPSTTAGTDQSTSAKPRPTTTEDEPTETTEETTTTTTTKKAGGGGGAGTADIAALAEKYADAVNAKDEAAATALTCSGTDPGILYTSVADAGAEDVEVKATVAGEPSLIGAENAKVDIDVVIGGSSPLKFPIVLEKRPKGWCVSI</sequence>
<keyword evidence="4" id="KW-1185">Reference proteome</keyword>
<feature type="region of interest" description="Disordered" evidence="1">
    <location>
        <begin position="1"/>
        <end position="77"/>
    </location>
</feature>
<proteinExistence type="predicted"/>